<organism evidence="2 3">
    <name type="scientific">Chitinophaga dinghuensis</name>
    <dbReference type="NCBI Taxonomy" id="1539050"/>
    <lineage>
        <taxon>Bacteria</taxon>
        <taxon>Pseudomonadati</taxon>
        <taxon>Bacteroidota</taxon>
        <taxon>Chitinophagia</taxon>
        <taxon>Chitinophagales</taxon>
        <taxon>Chitinophagaceae</taxon>
        <taxon>Chitinophaga</taxon>
    </lineage>
</organism>
<keyword evidence="1" id="KW-0812">Transmembrane</keyword>
<reference evidence="2 3" key="1">
    <citation type="submission" date="2018-06" db="EMBL/GenBank/DDBJ databases">
        <title>Genomic Encyclopedia of Archaeal and Bacterial Type Strains, Phase II (KMG-II): from individual species to whole genera.</title>
        <authorList>
            <person name="Goeker M."/>
        </authorList>
    </citation>
    <scope>NUCLEOTIDE SEQUENCE [LARGE SCALE GENOMIC DNA]</scope>
    <source>
        <strain evidence="2 3">DSM 29821</strain>
    </source>
</reference>
<dbReference type="PANTHER" id="PTHR37461:SF1">
    <property type="entry name" value="ANTI-SIGMA-K FACTOR RSKA"/>
    <property type="match status" value="1"/>
</dbReference>
<keyword evidence="1" id="KW-1133">Transmembrane helix</keyword>
<dbReference type="EMBL" id="QLMA01000001">
    <property type="protein sequence ID" value="RAJ87728.1"/>
    <property type="molecule type" value="Genomic_DNA"/>
</dbReference>
<accession>A0A327WC75</accession>
<sequence>MDINRYISSGVLESYVYGLLPDEEHSEVEAIVLRYPEVRLVVNNLQQQLEDFVHNYAVTPPPALKAQLLDMIHNESTPEGEALLPEELRLNTHMVSNQKAAPPPAAFTAIPGKKKARDRIWKYLAAACILILVISASINLFLLKDSTDYKGRYQRLIAAQQKIDADKSLESNQTASFRETEGDESLMNDPAVIWVKTSGYGHHNAGAASLGWDKKSREVYFINWQLPEPPENKQFHIWSVSDHQLQDAGMPEINRSNTGKLQHMRRVIENPKAFVITLEPKGDSTGPDDAEIFQTAKFK</sequence>
<protein>
    <submittedName>
        <fullName evidence="2">Anti-sigma-K factor rskA</fullName>
    </submittedName>
</protein>
<dbReference type="GO" id="GO:0016989">
    <property type="term" value="F:sigma factor antagonist activity"/>
    <property type="evidence" value="ECO:0007669"/>
    <property type="project" value="TreeGrafter"/>
</dbReference>
<dbReference type="AlphaFoldDB" id="A0A327WC75"/>
<dbReference type="PANTHER" id="PTHR37461">
    <property type="entry name" value="ANTI-SIGMA-K FACTOR RSKA"/>
    <property type="match status" value="1"/>
</dbReference>
<evidence type="ECO:0000313" key="2">
    <source>
        <dbReference type="EMBL" id="RAJ87728.1"/>
    </source>
</evidence>
<proteinExistence type="predicted"/>
<dbReference type="RefSeq" id="WP_111590401.1">
    <property type="nucleotide sequence ID" value="NZ_QLMA01000001.1"/>
</dbReference>
<dbReference type="GO" id="GO:0006417">
    <property type="term" value="P:regulation of translation"/>
    <property type="evidence" value="ECO:0007669"/>
    <property type="project" value="TreeGrafter"/>
</dbReference>
<dbReference type="OrthoDB" id="1420916at2"/>
<name>A0A327WC75_9BACT</name>
<keyword evidence="1" id="KW-0472">Membrane</keyword>
<dbReference type="Proteomes" id="UP000249819">
    <property type="component" value="Unassembled WGS sequence"/>
</dbReference>
<evidence type="ECO:0000256" key="1">
    <source>
        <dbReference type="SAM" id="Phobius"/>
    </source>
</evidence>
<comment type="caution">
    <text evidence="2">The sequence shown here is derived from an EMBL/GenBank/DDBJ whole genome shotgun (WGS) entry which is preliminary data.</text>
</comment>
<gene>
    <name evidence="2" type="ORF">CLV59_101489</name>
</gene>
<evidence type="ECO:0000313" key="3">
    <source>
        <dbReference type="Proteomes" id="UP000249819"/>
    </source>
</evidence>
<dbReference type="InterPro" id="IPR051474">
    <property type="entry name" value="Anti-sigma-K/W_factor"/>
</dbReference>
<keyword evidence="3" id="KW-1185">Reference proteome</keyword>
<feature type="transmembrane region" description="Helical" evidence="1">
    <location>
        <begin position="123"/>
        <end position="143"/>
    </location>
</feature>